<dbReference type="EMBL" id="CM055093">
    <property type="protein sequence ID" value="KAJ7567362.1"/>
    <property type="molecule type" value="Genomic_DNA"/>
</dbReference>
<evidence type="ECO:0000313" key="2">
    <source>
        <dbReference type="Proteomes" id="UP001162992"/>
    </source>
</evidence>
<protein>
    <submittedName>
        <fullName evidence="1">Uncharacterized protein</fullName>
    </submittedName>
</protein>
<proteinExistence type="predicted"/>
<organism evidence="1 2">
    <name type="scientific">Diphasiastrum complanatum</name>
    <name type="common">Issler's clubmoss</name>
    <name type="synonym">Lycopodium complanatum</name>
    <dbReference type="NCBI Taxonomy" id="34168"/>
    <lineage>
        <taxon>Eukaryota</taxon>
        <taxon>Viridiplantae</taxon>
        <taxon>Streptophyta</taxon>
        <taxon>Embryophyta</taxon>
        <taxon>Tracheophyta</taxon>
        <taxon>Lycopodiopsida</taxon>
        <taxon>Lycopodiales</taxon>
        <taxon>Lycopodiaceae</taxon>
        <taxon>Lycopodioideae</taxon>
        <taxon>Diphasiastrum</taxon>
    </lineage>
</organism>
<evidence type="ECO:0000313" key="1">
    <source>
        <dbReference type="EMBL" id="KAJ7567362.1"/>
    </source>
</evidence>
<accession>A0ACC2ELV6</accession>
<sequence length="1124" mass="125201">MKKEKMTESKGKSKWRPHVVLEWDEGLKKVVAKRTLVGLSGRNYSLCKQTAFQHQVRSGVADVLDAPQELFALKDLADVLSFQTWNTVLSDSERDYLGTFLPKDCDMDHVVRSLLGGENINFGNPLSSWGTSVCNGAMHPDIIIERDAELRRNRRAYYHRLRSYHGNMVVNLQELKEIWRTSKSPEKELPVKFQKWMKSRSSENTSTISDKKLPHQRDEIRLGKRAEKGNLSPNGILVSYTTRDDGVGKDYDLYLRQTSKRRRSGLSSEVSERENTSNENAGNEWSNTLLSTANISEDVSFDCMRALKVSRKTFAEIMEKNNSGEELHIDSVKSVLGTMSVDLEQGLLFKDGANSQLTDQWGIIVHKDLPLAHKTWREWKLQSLKFAKSIAEQCILQLPQVLQFPFEQKVINAPFDVNVAMESQPSNLDVEETVLFSDGQTSSVGRSTSFESNLSESMKLASKKHQVISEEALEINTLQHEIAPSACLGGGSLPETDSRTSSGDQGQKLLQHSLQNLKEVLVDNTSCELALMPPYGDVRLMEATMEGDSVSNSEGQLVTQSNSEPGNFGSEDVVASEDEEVSAIHQDDEVSAIHQIWSTESPDTRVLSSGQGAASSVNESDTFISVKCPSYWETSINPAKSLDATGLIRGGVAREEAEQCDILHVEHECAMENSQLFEPQQMLPPAPCKEHPLIGSPISSSVNYVDDNGVQGTHVFYQGSDLVTAGNKASDDYDYQTEQNVMAQFFPTAVTTEKSDTSWKFPGSSSQVPSEVTSSSHFLQMEHHFNGLDRTQPFTPRLDDPEEASLRLELDINHSSLSTPNNLDEAKGMQSFSNGYELGHRRKEQVHQGDFCNSVKPELQLLTGHDSIKQKSLPHWAHSSQIRETNQHSSYQLAPNIPSYHDRRTQHVVDLQQEQMQQRVSQPCSALHLNSAISNSWSPQAARSNTSENAVPFSQMGRFAPSWDNGNNFMQSRWASAEERSCQPILRPPQRVDNRSTHSFDHFTRAPSLVGYGSNRHENGMGAFTSNIGPISPQGEWATPQSLPPTDVNSYNQNSSPYSSPGYGWMSMPSTRSQSSTFTHHNPTDPSCHSGSQSSGLQPSWVHAGGIKNGQLHSWVQNVHRHPP</sequence>
<keyword evidence="2" id="KW-1185">Reference proteome</keyword>
<comment type="caution">
    <text evidence="1">The sequence shown here is derived from an EMBL/GenBank/DDBJ whole genome shotgun (WGS) entry which is preliminary data.</text>
</comment>
<name>A0ACC2ELV6_DIPCM</name>
<reference evidence="2" key="1">
    <citation type="journal article" date="2024" name="Proc. Natl. Acad. Sci. U.S.A.">
        <title>Extraordinary preservation of gene collinearity over three hundred million years revealed in homosporous lycophytes.</title>
        <authorList>
            <person name="Li C."/>
            <person name="Wickell D."/>
            <person name="Kuo L.Y."/>
            <person name="Chen X."/>
            <person name="Nie B."/>
            <person name="Liao X."/>
            <person name="Peng D."/>
            <person name="Ji J."/>
            <person name="Jenkins J."/>
            <person name="Williams M."/>
            <person name="Shu S."/>
            <person name="Plott C."/>
            <person name="Barry K."/>
            <person name="Rajasekar S."/>
            <person name="Grimwood J."/>
            <person name="Han X."/>
            <person name="Sun S."/>
            <person name="Hou Z."/>
            <person name="He W."/>
            <person name="Dai G."/>
            <person name="Sun C."/>
            <person name="Schmutz J."/>
            <person name="Leebens-Mack J.H."/>
            <person name="Li F.W."/>
            <person name="Wang L."/>
        </authorList>
    </citation>
    <scope>NUCLEOTIDE SEQUENCE [LARGE SCALE GENOMIC DNA]</scope>
    <source>
        <strain evidence="2">cv. PW_Plant_1</strain>
    </source>
</reference>
<dbReference type="Proteomes" id="UP001162992">
    <property type="component" value="Chromosome 2"/>
</dbReference>
<gene>
    <name evidence="1" type="ORF">O6H91_02G143700</name>
</gene>